<dbReference type="Proteomes" id="UP001227543">
    <property type="component" value="Unassembled WGS sequence"/>
</dbReference>
<evidence type="ECO:0000313" key="1">
    <source>
        <dbReference type="EMBL" id="KAK1507575.1"/>
    </source>
</evidence>
<dbReference type="EMBL" id="MLFU01000006">
    <property type="protein sequence ID" value="KAK1507575.1"/>
    <property type="molecule type" value="Genomic_DNA"/>
</dbReference>
<organism evidence="1 2">
    <name type="scientific">Colletotrichum tamarilloi</name>
    <dbReference type="NCBI Taxonomy" id="1209934"/>
    <lineage>
        <taxon>Eukaryota</taxon>
        <taxon>Fungi</taxon>
        <taxon>Dikarya</taxon>
        <taxon>Ascomycota</taxon>
        <taxon>Pezizomycotina</taxon>
        <taxon>Sordariomycetes</taxon>
        <taxon>Hypocreomycetidae</taxon>
        <taxon>Glomerellales</taxon>
        <taxon>Glomerellaceae</taxon>
        <taxon>Colletotrichum</taxon>
        <taxon>Colletotrichum acutatum species complex</taxon>
    </lineage>
</organism>
<keyword evidence="2" id="KW-1185">Reference proteome</keyword>
<protein>
    <submittedName>
        <fullName evidence="1">Uncharacterized protein</fullName>
    </submittedName>
</protein>
<comment type="caution">
    <text evidence="1">The sequence shown here is derived from an EMBL/GenBank/DDBJ whole genome shotgun (WGS) entry which is preliminary data.</text>
</comment>
<gene>
    <name evidence="1" type="ORF">CTAM01_02687</name>
</gene>
<name>A0ABQ9RM72_9PEZI</name>
<sequence length="69" mass="7663">MSVRGFTTTARKLLELVGKVSLQDVTKVNETSGANWAENVQIVASAIENQMWSLTKSSEFHFLPSFAPY</sequence>
<evidence type="ECO:0000313" key="2">
    <source>
        <dbReference type="Proteomes" id="UP001227543"/>
    </source>
</evidence>
<dbReference type="RefSeq" id="XP_060386528.1">
    <property type="nucleotide sequence ID" value="XM_060518725.1"/>
</dbReference>
<reference evidence="1 2" key="1">
    <citation type="submission" date="2016-10" db="EMBL/GenBank/DDBJ databases">
        <title>The genome sequence of Colletotrichum fioriniae PJ7.</title>
        <authorList>
            <person name="Baroncelli R."/>
        </authorList>
    </citation>
    <scope>NUCLEOTIDE SEQUENCE [LARGE SCALE GENOMIC DNA]</scope>
    <source>
        <strain evidence="1 2">Tom-12</strain>
    </source>
</reference>
<accession>A0ABQ9RM72</accession>
<proteinExistence type="predicted"/>
<dbReference type="GeneID" id="85402963"/>